<dbReference type="OrthoDB" id="26212at2"/>
<organism evidence="2 3">
    <name type="scientific">Actinokineospora bangkokensis</name>
    <dbReference type="NCBI Taxonomy" id="1193682"/>
    <lineage>
        <taxon>Bacteria</taxon>
        <taxon>Bacillati</taxon>
        <taxon>Actinomycetota</taxon>
        <taxon>Actinomycetes</taxon>
        <taxon>Pseudonocardiales</taxon>
        <taxon>Pseudonocardiaceae</taxon>
        <taxon>Actinokineospora</taxon>
    </lineage>
</organism>
<dbReference type="SUPFAM" id="SSF46955">
    <property type="entry name" value="Putative DNA-binding domain"/>
    <property type="match status" value="1"/>
</dbReference>
<dbReference type="Gene3D" id="1.10.10.10">
    <property type="entry name" value="Winged helix-like DNA-binding domain superfamily/Winged helix DNA-binding domain"/>
    <property type="match status" value="1"/>
</dbReference>
<dbReference type="InterPro" id="IPR041657">
    <property type="entry name" value="HTH_17"/>
</dbReference>
<dbReference type="EMBL" id="MKQR01000026">
    <property type="protein sequence ID" value="OLR91039.1"/>
    <property type="molecule type" value="Genomic_DNA"/>
</dbReference>
<feature type="domain" description="Helix-turn-helix" evidence="1">
    <location>
        <begin position="73"/>
        <end position="121"/>
    </location>
</feature>
<accession>A0A1Q9LGG2</accession>
<dbReference type="STRING" id="1193682.BJP25_31355"/>
<evidence type="ECO:0000259" key="1">
    <source>
        <dbReference type="Pfam" id="PF12728"/>
    </source>
</evidence>
<dbReference type="Proteomes" id="UP000186040">
    <property type="component" value="Unassembled WGS sequence"/>
</dbReference>
<protein>
    <recommendedName>
        <fullName evidence="1">Helix-turn-helix domain-containing protein</fullName>
    </recommendedName>
</protein>
<dbReference type="InterPro" id="IPR010093">
    <property type="entry name" value="SinI_DNA-bd"/>
</dbReference>
<proteinExistence type="predicted"/>
<keyword evidence="3" id="KW-1185">Reference proteome</keyword>
<name>A0A1Q9LGG2_9PSEU</name>
<sequence>MTAVVDQHTIFPPTAPEPRLSSVLEALHGDQAALIGPGGERVELPAEVFGVLRDVVEALSQGMAITIAPRNTLLTTQEAADLLGVSRPTLVKLLESGAIPFALRGRHRRVKLADVIAYEERMLATRQAALSELARESAADGSLEESSGFIRTR</sequence>
<evidence type="ECO:0000313" key="3">
    <source>
        <dbReference type="Proteomes" id="UP000186040"/>
    </source>
</evidence>
<reference evidence="2 3" key="1">
    <citation type="submission" date="2016-10" db="EMBL/GenBank/DDBJ databases">
        <title>The Draft Genome Sequence of Actinokineospora bangkokensis 44EHWT reveals the biosynthetic pathway of antifungal compounds Thailandins with unusual extender unit butylmalonyl-CoA.</title>
        <authorList>
            <person name="Greule A."/>
            <person name="Intra B."/>
            <person name="Flemming S."/>
            <person name="Rommel M.G."/>
            <person name="Panbangred W."/>
            <person name="Bechthold A."/>
        </authorList>
    </citation>
    <scope>NUCLEOTIDE SEQUENCE [LARGE SCALE GENOMIC DNA]</scope>
    <source>
        <strain evidence="2 3">44EHW</strain>
    </source>
</reference>
<dbReference type="AlphaFoldDB" id="A0A1Q9LGG2"/>
<dbReference type="InterPro" id="IPR036388">
    <property type="entry name" value="WH-like_DNA-bd_sf"/>
</dbReference>
<dbReference type="Pfam" id="PF12728">
    <property type="entry name" value="HTH_17"/>
    <property type="match status" value="1"/>
</dbReference>
<gene>
    <name evidence="2" type="ORF">BJP25_31355</name>
</gene>
<dbReference type="RefSeq" id="WP_075977710.1">
    <property type="nucleotide sequence ID" value="NZ_MKQR01000026.1"/>
</dbReference>
<comment type="caution">
    <text evidence="2">The sequence shown here is derived from an EMBL/GenBank/DDBJ whole genome shotgun (WGS) entry which is preliminary data.</text>
</comment>
<dbReference type="NCBIfam" id="TIGR01764">
    <property type="entry name" value="excise"/>
    <property type="match status" value="1"/>
</dbReference>
<dbReference type="GO" id="GO:0003677">
    <property type="term" value="F:DNA binding"/>
    <property type="evidence" value="ECO:0007669"/>
    <property type="project" value="InterPro"/>
</dbReference>
<dbReference type="InterPro" id="IPR009061">
    <property type="entry name" value="DNA-bd_dom_put_sf"/>
</dbReference>
<evidence type="ECO:0000313" key="2">
    <source>
        <dbReference type="EMBL" id="OLR91039.1"/>
    </source>
</evidence>